<comment type="caution">
    <text evidence="3">The sequence shown here is derived from an EMBL/GenBank/DDBJ whole genome shotgun (WGS) entry which is preliminary data.</text>
</comment>
<dbReference type="PANTHER" id="PTHR33988:SF2">
    <property type="entry name" value="ENDORIBONUCLEASE MAZF"/>
    <property type="match status" value="1"/>
</dbReference>
<dbReference type="EMBL" id="BAAAYR010000001">
    <property type="protein sequence ID" value="GAA3551004.1"/>
    <property type="molecule type" value="Genomic_DNA"/>
</dbReference>
<dbReference type="Pfam" id="PF02452">
    <property type="entry name" value="PemK_toxin"/>
    <property type="match status" value="1"/>
</dbReference>
<keyword evidence="4" id="KW-1185">Reference proteome</keyword>
<keyword evidence="2" id="KW-1277">Toxin-antitoxin system</keyword>
<name>A0ABP6WFX2_9ACTN</name>
<protein>
    <submittedName>
        <fullName evidence="3">Type II toxin-antitoxin system toxin endoribonuclease MazF3</fullName>
    </submittedName>
</protein>
<accession>A0ABP6WFX2</accession>
<evidence type="ECO:0000313" key="4">
    <source>
        <dbReference type="Proteomes" id="UP001500767"/>
    </source>
</evidence>
<dbReference type="SUPFAM" id="SSF50118">
    <property type="entry name" value="Cell growth inhibitor/plasmid maintenance toxic component"/>
    <property type="match status" value="1"/>
</dbReference>
<sequence length="100" mass="10859">MRPIHVVHMDEPRPAVLLTRPEVLDLRPWVTVAPITSTVRGLSVEVSVGRANGIDHASVVSCDDIDTVHRDDVGRLLGYLLDDQEPALAEAIVAAFALDL</sequence>
<comment type="similarity">
    <text evidence="1">Belongs to the PemK/MazF family.</text>
</comment>
<proteinExistence type="inferred from homology"/>
<evidence type="ECO:0000256" key="2">
    <source>
        <dbReference type="ARBA" id="ARBA00022649"/>
    </source>
</evidence>
<evidence type="ECO:0000313" key="3">
    <source>
        <dbReference type="EMBL" id="GAA3551004.1"/>
    </source>
</evidence>
<dbReference type="InterPro" id="IPR011067">
    <property type="entry name" value="Plasmid_toxin/cell-grow_inhib"/>
</dbReference>
<dbReference type="Gene3D" id="2.30.30.110">
    <property type="match status" value="1"/>
</dbReference>
<organism evidence="3 4">
    <name type="scientific">Microlunatus spumicola</name>
    <dbReference type="NCBI Taxonomy" id="81499"/>
    <lineage>
        <taxon>Bacteria</taxon>
        <taxon>Bacillati</taxon>
        <taxon>Actinomycetota</taxon>
        <taxon>Actinomycetes</taxon>
        <taxon>Propionibacteriales</taxon>
        <taxon>Propionibacteriaceae</taxon>
        <taxon>Microlunatus</taxon>
    </lineage>
</organism>
<dbReference type="InterPro" id="IPR003477">
    <property type="entry name" value="PemK-like"/>
</dbReference>
<reference evidence="4" key="1">
    <citation type="journal article" date="2019" name="Int. J. Syst. Evol. Microbiol.">
        <title>The Global Catalogue of Microorganisms (GCM) 10K type strain sequencing project: providing services to taxonomists for standard genome sequencing and annotation.</title>
        <authorList>
            <consortium name="The Broad Institute Genomics Platform"/>
            <consortium name="The Broad Institute Genome Sequencing Center for Infectious Disease"/>
            <person name="Wu L."/>
            <person name="Ma J."/>
        </authorList>
    </citation>
    <scope>NUCLEOTIDE SEQUENCE [LARGE SCALE GENOMIC DNA]</scope>
    <source>
        <strain evidence="4">JCM 16540</strain>
    </source>
</reference>
<gene>
    <name evidence="3" type="primary">mazF3</name>
    <name evidence="3" type="ORF">GCM10022197_02370</name>
</gene>
<dbReference type="PANTHER" id="PTHR33988">
    <property type="entry name" value="ENDORIBONUCLEASE MAZF-RELATED"/>
    <property type="match status" value="1"/>
</dbReference>
<evidence type="ECO:0000256" key="1">
    <source>
        <dbReference type="ARBA" id="ARBA00007521"/>
    </source>
</evidence>
<dbReference type="Proteomes" id="UP001500767">
    <property type="component" value="Unassembled WGS sequence"/>
</dbReference>